<evidence type="ECO:0000313" key="2">
    <source>
        <dbReference type="Proteomes" id="UP000828941"/>
    </source>
</evidence>
<keyword evidence="2" id="KW-1185">Reference proteome</keyword>
<proteinExistence type="predicted"/>
<organism evidence="1 2">
    <name type="scientific">Bauhinia variegata</name>
    <name type="common">Purple orchid tree</name>
    <name type="synonym">Phanera variegata</name>
    <dbReference type="NCBI Taxonomy" id="167791"/>
    <lineage>
        <taxon>Eukaryota</taxon>
        <taxon>Viridiplantae</taxon>
        <taxon>Streptophyta</taxon>
        <taxon>Embryophyta</taxon>
        <taxon>Tracheophyta</taxon>
        <taxon>Spermatophyta</taxon>
        <taxon>Magnoliopsida</taxon>
        <taxon>eudicotyledons</taxon>
        <taxon>Gunneridae</taxon>
        <taxon>Pentapetalae</taxon>
        <taxon>rosids</taxon>
        <taxon>fabids</taxon>
        <taxon>Fabales</taxon>
        <taxon>Fabaceae</taxon>
        <taxon>Cercidoideae</taxon>
        <taxon>Cercideae</taxon>
        <taxon>Bauhiniinae</taxon>
        <taxon>Bauhinia</taxon>
    </lineage>
</organism>
<reference evidence="1 2" key="1">
    <citation type="journal article" date="2022" name="DNA Res.">
        <title>Chromosomal-level genome assembly of the orchid tree Bauhinia variegata (Leguminosae; Cercidoideae) supports the allotetraploid origin hypothesis of Bauhinia.</title>
        <authorList>
            <person name="Zhong Y."/>
            <person name="Chen Y."/>
            <person name="Zheng D."/>
            <person name="Pang J."/>
            <person name="Liu Y."/>
            <person name="Luo S."/>
            <person name="Meng S."/>
            <person name="Qian L."/>
            <person name="Wei D."/>
            <person name="Dai S."/>
            <person name="Zhou R."/>
        </authorList>
    </citation>
    <scope>NUCLEOTIDE SEQUENCE [LARGE SCALE GENOMIC DNA]</scope>
    <source>
        <strain evidence="1">BV-YZ2020</strain>
    </source>
</reference>
<accession>A0ACB9KH72</accession>
<comment type="caution">
    <text evidence="1">The sequence shown here is derived from an EMBL/GenBank/DDBJ whole genome shotgun (WGS) entry which is preliminary data.</text>
</comment>
<dbReference type="Proteomes" id="UP000828941">
    <property type="component" value="Chromosome 14"/>
</dbReference>
<sequence>MEKQIPIESLSMIDSIQRLGIEHHFEEEIQAALQRQQLMFGSQTYRGNDDHELSEVALQFRLLRQEGYWVHANVFDNFMDSEGKLKQKFWGNIEGLTALFEASQLSIEGEDFLDEAGNLSRQLLNAWVSRFHDHHQAKAIANTLRCPIHKSLSKFMPTNSQLQNLGWTSSLQELSKLDTHIISLQLKEIFAVSKWWKDLGLAKDLKFARVEPIKWYMWSLACFAGPHLSEKRIELTKPLSLVYIIDDIFDVYGSIEELTLFKMLSIGHLPKARDYLNNAVASTGVHLVLLHIFFLMGDGINKETVSIMDGFPSLVSSTATILRLHDDLEGIKNENEDEKDGSYLKCYMKDHPEVSAEDTIKLVNEKISDAWKRLNRDRMITPTNPFPLSFTKICLNTARMVPLMYGYESNSSSRLEDYVKSLLYYGSDLFKGAPQDQMPVWSLH</sequence>
<name>A0ACB9KH72_BAUVA</name>
<protein>
    <submittedName>
        <fullName evidence="1">Uncharacterized protein</fullName>
    </submittedName>
</protein>
<gene>
    <name evidence="1" type="ORF">L6164_036493</name>
</gene>
<evidence type="ECO:0000313" key="1">
    <source>
        <dbReference type="EMBL" id="KAI4296543.1"/>
    </source>
</evidence>
<dbReference type="EMBL" id="CM039439">
    <property type="protein sequence ID" value="KAI4296543.1"/>
    <property type="molecule type" value="Genomic_DNA"/>
</dbReference>